<dbReference type="KEGG" id="trc:DYE49_06335"/>
<dbReference type="Proteomes" id="UP000593591">
    <property type="component" value="Chromosome"/>
</dbReference>
<dbReference type="PANTHER" id="PTHR37804:SF1">
    <property type="entry name" value="CDAA REGULATORY PROTEIN CDAR"/>
    <property type="match status" value="1"/>
</dbReference>
<dbReference type="InterPro" id="IPR012505">
    <property type="entry name" value="YbbR"/>
</dbReference>
<dbReference type="Gene3D" id="2.170.120.40">
    <property type="entry name" value="YbbR-like domain"/>
    <property type="match status" value="1"/>
</dbReference>
<evidence type="ECO:0008006" key="3">
    <source>
        <dbReference type="Google" id="ProtNLM"/>
    </source>
</evidence>
<dbReference type="PANTHER" id="PTHR37804">
    <property type="entry name" value="CDAA REGULATORY PROTEIN CDAR"/>
    <property type="match status" value="1"/>
</dbReference>
<dbReference type="EMBL" id="CP031517">
    <property type="protein sequence ID" value="QOS40093.1"/>
    <property type="molecule type" value="Genomic_DNA"/>
</dbReference>
<gene>
    <name evidence="1" type="ORF">DYE49_06335</name>
</gene>
<accession>A0A7M1XKN9</accession>
<sequence>MNIKTFMNKLLENWPVKILCFIAAVLIFFFHEMSTLSSKSYMIPVTVLENGEMTLASEADESRMVKVTVKSRRENLADITEGDFKAFLDMNSVKEPGRAAVDINVTPDSKVMLIDPLELSFSPRTLYVPVEEYVSRYVPVKPTVTGSAAYGYEMVNYNVVPDVVLIEGPESSVNSIEYLSTESVSLNGASRDVVAVSSILHTNRRITVPSAENYKVVLYVRPVGTSRIIKNIPVVFKNIPESLFVTNQEEIVDVTVEGSMLALDKLSSSDFVCAADLNSVDSEGSHVVRLSVTGPKDIDIIKVSRSEITVYLSSGEPSAVEDDGTFTETEFPAGEAAVEITEEQ</sequence>
<proteinExistence type="predicted"/>
<dbReference type="Pfam" id="PF07949">
    <property type="entry name" value="YbbR"/>
    <property type="match status" value="2"/>
</dbReference>
<dbReference type="Gene3D" id="2.170.120.30">
    <property type="match status" value="2"/>
</dbReference>
<reference evidence="1 2" key="1">
    <citation type="submission" date="2018-08" db="EMBL/GenBank/DDBJ databases">
        <title>The first complete genome of Treponema rectale (CHPAT), a commensal spirochete of the bovine rectum.</title>
        <authorList>
            <person name="Staton G.J."/>
            <person name="Clegg S.R."/>
            <person name="Carter S.D."/>
            <person name="Radford A.D."/>
            <person name="Darby A."/>
            <person name="Hall N."/>
            <person name="Birtles R.J."/>
            <person name="Evans N.J."/>
        </authorList>
    </citation>
    <scope>NUCLEOTIDE SEQUENCE [LARGE SCALE GENOMIC DNA]</scope>
    <source>
        <strain evidence="1 2">CHPA</strain>
    </source>
</reference>
<name>A0A7M1XKN9_9SPIR</name>
<protein>
    <recommendedName>
        <fullName evidence="3">YbbR-like protein</fullName>
    </recommendedName>
</protein>
<organism evidence="1 2">
    <name type="scientific">Treponema rectale</name>
    <dbReference type="NCBI Taxonomy" id="744512"/>
    <lineage>
        <taxon>Bacteria</taxon>
        <taxon>Pseudomonadati</taxon>
        <taxon>Spirochaetota</taxon>
        <taxon>Spirochaetia</taxon>
        <taxon>Spirochaetales</taxon>
        <taxon>Treponemataceae</taxon>
        <taxon>Treponema</taxon>
    </lineage>
</organism>
<evidence type="ECO:0000313" key="1">
    <source>
        <dbReference type="EMBL" id="QOS40093.1"/>
    </source>
</evidence>
<dbReference type="InterPro" id="IPR053154">
    <property type="entry name" value="c-di-AMP_regulator"/>
</dbReference>
<evidence type="ECO:0000313" key="2">
    <source>
        <dbReference type="Proteomes" id="UP000593591"/>
    </source>
</evidence>
<dbReference type="AlphaFoldDB" id="A0A7M1XKN9"/>